<protein>
    <submittedName>
        <fullName evidence="1">Uncharacterized protein</fullName>
    </submittedName>
</protein>
<dbReference type="Proteomes" id="UP000236413">
    <property type="component" value="Unassembled WGS sequence"/>
</dbReference>
<feature type="non-terminal residue" evidence="1">
    <location>
        <position position="153"/>
    </location>
</feature>
<dbReference type="RefSeq" id="WP_228410178.1">
    <property type="nucleotide sequence ID" value="NZ_PPEG02000047.1"/>
</dbReference>
<comment type="caution">
    <text evidence="1">The sequence shown here is derived from an EMBL/GenBank/DDBJ whole genome shotgun (WGS) entry which is preliminary data.</text>
</comment>
<sequence>PGDTWRFVGESDEITRYAVDPRYTPLARGRFAGTEADFAWVVAHAPNSAALCDEYEDCRCDLWSADARVPPKPLGSCTGAVLSVLGGLDDSGRERRQLLRTWWTSTWTKSSLLEIRDGQWVRVLPDISTTWDDAEAELVLYKADPQQPGRVLV</sequence>
<proteinExistence type="predicted"/>
<dbReference type="AlphaFoldDB" id="A0A316WBZ6"/>
<name>A0A316WBZ6_9FLAO</name>
<dbReference type="EMBL" id="PPEG02000047">
    <property type="protein sequence ID" value="PWN56955.1"/>
    <property type="molecule type" value="Genomic_DNA"/>
</dbReference>
<organism evidence="1 2">
    <name type="scientific">Chryseobacterium viscerum</name>
    <dbReference type="NCBI Taxonomy" id="1037377"/>
    <lineage>
        <taxon>Bacteria</taxon>
        <taxon>Pseudomonadati</taxon>
        <taxon>Bacteroidota</taxon>
        <taxon>Flavobacteriia</taxon>
        <taxon>Flavobacteriales</taxon>
        <taxon>Weeksellaceae</taxon>
        <taxon>Chryseobacterium group</taxon>
        <taxon>Chryseobacterium</taxon>
    </lineage>
</organism>
<accession>A0A316WBZ6</accession>
<gene>
    <name evidence="1" type="ORF">C1634_025740</name>
</gene>
<evidence type="ECO:0000313" key="1">
    <source>
        <dbReference type="EMBL" id="PWN56955.1"/>
    </source>
</evidence>
<reference evidence="1 2" key="1">
    <citation type="submission" date="2018-04" db="EMBL/GenBank/DDBJ databases">
        <title>Chryseobacterium oncorhynchi 701B-08T from rainbow trout, and Chryseobacterium viscerum 687B-08T from diseased fish.</title>
        <authorList>
            <person name="Jeong J.-J."/>
            <person name="Lee Y.J."/>
            <person name="Pathiraja D."/>
            <person name="Park B."/>
            <person name="Choi I.-G."/>
            <person name="Kim K.D."/>
        </authorList>
    </citation>
    <scope>NUCLEOTIDE SEQUENCE [LARGE SCALE GENOMIC DNA]</scope>
    <source>
        <strain evidence="1 2">687B-08</strain>
    </source>
</reference>
<feature type="non-terminal residue" evidence="1">
    <location>
        <position position="1"/>
    </location>
</feature>
<evidence type="ECO:0000313" key="2">
    <source>
        <dbReference type="Proteomes" id="UP000236413"/>
    </source>
</evidence>